<evidence type="ECO:0000259" key="5">
    <source>
        <dbReference type="Pfam" id="PF13439"/>
    </source>
</evidence>
<dbReference type="Pfam" id="PF11997">
    <property type="entry name" value="DUF3492"/>
    <property type="match status" value="1"/>
</dbReference>
<dbReference type="PANTHER" id="PTHR45947">
    <property type="entry name" value="SULFOQUINOVOSYL TRANSFERASE SQD2"/>
    <property type="match status" value="1"/>
</dbReference>
<evidence type="ECO:0000256" key="2">
    <source>
        <dbReference type="ARBA" id="ARBA00022679"/>
    </source>
</evidence>
<dbReference type="InterPro" id="IPR022622">
    <property type="entry name" value="DUF3492"/>
</dbReference>
<organism evidence="6 7">
    <name type="scientific">Corynebacterium antarcticum</name>
    <dbReference type="NCBI Taxonomy" id="2800405"/>
    <lineage>
        <taxon>Bacteria</taxon>
        <taxon>Bacillati</taxon>
        <taxon>Actinomycetota</taxon>
        <taxon>Actinomycetes</taxon>
        <taxon>Mycobacteriales</taxon>
        <taxon>Corynebacteriaceae</taxon>
        <taxon>Corynebacterium</taxon>
    </lineage>
</organism>
<evidence type="ECO:0000259" key="4">
    <source>
        <dbReference type="Pfam" id="PF11997"/>
    </source>
</evidence>
<dbReference type="RefSeq" id="WP_200260237.1">
    <property type="nucleotide sequence ID" value="NZ_JAENIP020000002.1"/>
</dbReference>
<gene>
    <name evidence="6" type="ORF">JIM95_09520</name>
</gene>
<dbReference type="Pfam" id="PF13692">
    <property type="entry name" value="Glyco_trans_1_4"/>
    <property type="match status" value="1"/>
</dbReference>
<dbReference type="EMBL" id="JAENIP010000016">
    <property type="protein sequence ID" value="MBK1844808.1"/>
    <property type="molecule type" value="Genomic_DNA"/>
</dbReference>
<keyword evidence="7" id="KW-1185">Reference proteome</keyword>
<dbReference type="Gene3D" id="3.40.50.2000">
    <property type="entry name" value="Glycogen Phosphorylase B"/>
    <property type="match status" value="2"/>
</dbReference>
<evidence type="ECO:0000256" key="3">
    <source>
        <dbReference type="SAM" id="MobiDB-lite"/>
    </source>
</evidence>
<accession>A0ABS1FMY4</accession>
<dbReference type="Pfam" id="PF13439">
    <property type="entry name" value="Glyco_transf_4"/>
    <property type="match status" value="1"/>
</dbReference>
<sequence>MNQLIIRRADDGTTELSPVDVLLIVDSGYPFHIGGVGTVVDQLLAGNPGLSFGIVHLCLTEPRSDRYGVPESVRWIDVVPLVGTATPRRPVPGPVERIPALLEAAGHGDAVALDRLLGYLTGGAPGSSVREVVDALASHWRTTGSARVAVGELVEVVLGLSARSYPETGVVHAQSARWAGALGMLVASRTGAPLVVSEHSLTVDDAARDLDGVDSADPVWLHWYRGLAVAVHGAADASVFLSGRAAERARGFGCRPRLTRIVPNGAHGAEGLARITSFVRYLSRAFIPACRNRLLCLARLVPDKGIEILVDAVARSAAGGREIAVDFIGPLDDPELVARCRERAERAGVGGLVRFEGTVAPRRLRSVITRYDALVLPSLTEGQPLAVLEAMACGVPVVATAVGDVADLVAGPGDQPAGPVVPPGSVTDLVEALETLTAGGPRYRGWVRGARRRGAARPATRTVTGYRAVWREIGLEIPETRVPSPDEAPRHGPVVPGKTPPGRPADRGAARTPGTPTARHMFGTGYNRPHRGEHQ</sequence>
<name>A0ABS1FMY4_9CORY</name>
<proteinExistence type="predicted"/>
<protein>
    <submittedName>
        <fullName evidence="6">Glycosyltransferase</fullName>
    </submittedName>
</protein>
<feature type="domain" description="Glycosyltransferase subfamily 4-like N-terminal" evidence="5">
    <location>
        <begin position="170"/>
        <end position="265"/>
    </location>
</feature>
<evidence type="ECO:0000256" key="1">
    <source>
        <dbReference type="ARBA" id="ARBA00022676"/>
    </source>
</evidence>
<evidence type="ECO:0000313" key="7">
    <source>
        <dbReference type="Proteomes" id="UP000650005"/>
    </source>
</evidence>
<evidence type="ECO:0000313" key="6">
    <source>
        <dbReference type="EMBL" id="MBK1844808.1"/>
    </source>
</evidence>
<dbReference type="InterPro" id="IPR028098">
    <property type="entry name" value="Glyco_trans_4-like_N"/>
</dbReference>
<comment type="caution">
    <text evidence="6">The sequence shown here is derived from an EMBL/GenBank/DDBJ whole genome shotgun (WGS) entry which is preliminary data.</text>
</comment>
<dbReference type="SUPFAM" id="SSF53756">
    <property type="entry name" value="UDP-Glycosyltransferase/glycogen phosphorylase"/>
    <property type="match status" value="1"/>
</dbReference>
<dbReference type="Proteomes" id="UP000650005">
    <property type="component" value="Unassembled WGS sequence"/>
</dbReference>
<dbReference type="InterPro" id="IPR050194">
    <property type="entry name" value="Glycosyltransferase_grp1"/>
</dbReference>
<feature type="region of interest" description="Disordered" evidence="3">
    <location>
        <begin position="480"/>
        <end position="535"/>
    </location>
</feature>
<reference evidence="6" key="1">
    <citation type="submission" date="2021-01" db="EMBL/GenBank/DDBJ databases">
        <title>Characterization of Corynebacterium spp. from penguins.</title>
        <authorList>
            <person name="Svec P."/>
        </authorList>
    </citation>
    <scope>NUCLEOTIDE SEQUENCE</scope>
    <source>
        <strain evidence="6">CCM 8835</strain>
    </source>
</reference>
<feature type="domain" description="DUF3492" evidence="4">
    <location>
        <begin position="20"/>
        <end position="87"/>
    </location>
</feature>
<dbReference type="PANTHER" id="PTHR45947:SF3">
    <property type="entry name" value="SULFOQUINOVOSYL TRANSFERASE SQD2"/>
    <property type="match status" value="1"/>
</dbReference>
<keyword evidence="1" id="KW-0328">Glycosyltransferase</keyword>
<keyword evidence="2" id="KW-0808">Transferase</keyword>